<organism evidence="1 2">
    <name type="scientific">Petrolisthes cinctipes</name>
    <name type="common">Flat porcelain crab</name>
    <dbReference type="NCBI Taxonomy" id="88211"/>
    <lineage>
        <taxon>Eukaryota</taxon>
        <taxon>Metazoa</taxon>
        <taxon>Ecdysozoa</taxon>
        <taxon>Arthropoda</taxon>
        <taxon>Crustacea</taxon>
        <taxon>Multicrustacea</taxon>
        <taxon>Malacostraca</taxon>
        <taxon>Eumalacostraca</taxon>
        <taxon>Eucarida</taxon>
        <taxon>Decapoda</taxon>
        <taxon>Pleocyemata</taxon>
        <taxon>Anomura</taxon>
        <taxon>Galatheoidea</taxon>
        <taxon>Porcellanidae</taxon>
        <taxon>Petrolisthes</taxon>
    </lineage>
</organism>
<gene>
    <name evidence="1" type="ORF">Pcinc_021153</name>
</gene>
<dbReference type="EMBL" id="JAWQEG010002175">
    <property type="protein sequence ID" value="KAK3873862.1"/>
    <property type="molecule type" value="Genomic_DNA"/>
</dbReference>
<comment type="caution">
    <text evidence="1">The sequence shown here is derived from an EMBL/GenBank/DDBJ whole genome shotgun (WGS) entry which is preliminary data.</text>
</comment>
<dbReference type="Proteomes" id="UP001286313">
    <property type="component" value="Unassembled WGS sequence"/>
</dbReference>
<reference evidence="1" key="1">
    <citation type="submission" date="2023-10" db="EMBL/GenBank/DDBJ databases">
        <title>Genome assemblies of two species of porcelain crab, Petrolisthes cinctipes and Petrolisthes manimaculis (Anomura: Porcellanidae).</title>
        <authorList>
            <person name="Angst P."/>
        </authorList>
    </citation>
    <scope>NUCLEOTIDE SEQUENCE</scope>
    <source>
        <strain evidence="1">PB745_01</strain>
        <tissue evidence="1">Gill</tissue>
    </source>
</reference>
<evidence type="ECO:0000313" key="1">
    <source>
        <dbReference type="EMBL" id="KAK3873862.1"/>
    </source>
</evidence>
<protein>
    <submittedName>
        <fullName evidence="1">Uncharacterized protein</fullName>
    </submittedName>
</protein>
<name>A0AAE1KIU2_PETCI</name>
<sequence>MKTNHHHQYSLRPVQKSETILTFSHGFDNYLMYLASNEAYQIHVWATVQRWCGKAVLLLTGERTKLLAYVWNGSSQKFILDYSIELSVAVKTWTTGYGFIWGFQPHL</sequence>
<accession>A0AAE1KIU2</accession>
<proteinExistence type="predicted"/>
<dbReference type="AlphaFoldDB" id="A0AAE1KIU2"/>
<evidence type="ECO:0000313" key="2">
    <source>
        <dbReference type="Proteomes" id="UP001286313"/>
    </source>
</evidence>
<keyword evidence="2" id="KW-1185">Reference proteome</keyword>